<protein>
    <submittedName>
        <fullName evidence="1">Uncharacterized protein</fullName>
    </submittedName>
</protein>
<evidence type="ECO:0000313" key="1">
    <source>
        <dbReference type="EMBL" id="CDW32646.1"/>
    </source>
</evidence>
<reference evidence="1" key="1">
    <citation type="submission" date="2014-05" db="EMBL/GenBank/DDBJ databases">
        <authorList>
            <person name="Chronopoulou M."/>
        </authorList>
    </citation>
    <scope>NUCLEOTIDE SEQUENCE</scope>
    <source>
        <tissue evidence="1">Whole organism</tissue>
    </source>
</reference>
<name>A0A0K2U4K4_LEPSM</name>
<proteinExistence type="predicted"/>
<dbReference type="EMBL" id="HACA01015285">
    <property type="protein sequence ID" value="CDW32646.1"/>
    <property type="molecule type" value="Transcribed_RNA"/>
</dbReference>
<accession>A0A0K2U4K4</accession>
<organism evidence="1">
    <name type="scientific">Lepeophtheirus salmonis</name>
    <name type="common">Salmon louse</name>
    <name type="synonym">Caligus salmonis</name>
    <dbReference type="NCBI Taxonomy" id="72036"/>
    <lineage>
        <taxon>Eukaryota</taxon>
        <taxon>Metazoa</taxon>
        <taxon>Ecdysozoa</taxon>
        <taxon>Arthropoda</taxon>
        <taxon>Crustacea</taxon>
        <taxon>Multicrustacea</taxon>
        <taxon>Hexanauplia</taxon>
        <taxon>Copepoda</taxon>
        <taxon>Siphonostomatoida</taxon>
        <taxon>Caligidae</taxon>
        <taxon>Lepeophtheirus</taxon>
    </lineage>
</organism>
<dbReference type="AlphaFoldDB" id="A0A0K2U4K4"/>
<sequence length="85" mass="9674">MDFLKNLRSIKQTPLAIRIYSTPNPTSVLELLPTNICSLNCTKKRDGQEGSLQTVNEVQKLLPQIRQFLHQLQDIPSIEKGETLQ</sequence>